<reference evidence="3" key="1">
    <citation type="submission" date="2023-09" db="EMBL/GenBank/DDBJ databases">
        <title>Arcobacter tbilisiensis sp. nov. isolated from chicken meat in Tbilisi, Georgia.</title>
        <authorList>
            <person name="Matthias R."/>
            <person name="Zautner A.E."/>
        </authorList>
    </citation>
    <scope>NUCLEOTIDE SEQUENCE</scope>
    <source>
        <strain evidence="3">LEO 74</strain>
    </source>
</reference>
<keyword evidence="1" id="KW-0812">Transmembrane</keyword>
<feature type="transmembrane region" description="Helical" evidence="1">
    <location>
        <begin position="327"/>
        <end position="348"/>
    </location>
</feature>
<sequence>MIEIFYFIYCLFYVFSLFYVIFKKRSVDLFTLMVLSLTYYSFPLLLKELTLVGVVENMPIHENAYLIFIFIYIVNFIFMIKTDQKKVDKIYFRDYSQSIELKLLLILTVLFFTIGVYLIGFSEYFFGTKKDDINLNVFIGVSIWSSLSLFVISYHNKKNRIGIIVSLFIIISVLLFGSRSYTVILFLTFVLLFFNFQRMKLYRKFHYVIFGFVIVSFFAIFKLLYGTLKYSDISALLYKVSTINLDIYYMLLFVDPLAVTYNLNLVILNEASLPISYVFHRLISILPFYSGFYSEITNYEYLKFSDILHENYHTVNYGLASSFLGEIIAIFGYGGIFFILLLWIYSIYIYNYNYKIRDSFFIKIIFPVIIYSIFYIHRLDITFIFGAFKMVVMLYLIVKVISIILKKFQVGEKMNILYLCNFDIQGYAGKNRATGQKLSALKKQVDNLTIVSAKFKNLKFLELFLLEIKAIYLIFNSKPDVIISRGFVGYFVQKIAKYKNIKTVREIHADLLSEIDQTSKHWIAKKLIYPLALYAQKVDNQADIRIFNHPDLKKWYKDKIQNSKNDIYVYNGFDYKGKSKLTNKQAREKFNFTKDKKYLVFTGSASYWHGVDYLVYLQKELNKLESTIQIVCGGGKVSKDFDPEEILINITPLDDKGCADLVQASDACVLPVRQSRVSPGSPLKLYDYILHKKFIITQENLNGYSDEVRLYEYGLCVDFTQPQLAALKIYEKLKSADKKIDVDISKFSWDNRIKQWLKGISK</sequence>
<feature type="transmembrane region" description="Helical" evidence="1">
    <location>
        <begin position="103"/>
        <end position="121"/>
    </location>
</feature>
<accession>A0AA96DBI7</accession>
<feature type="transmembrane region" description="Helical" evidence="1">
    <location>
        <begin position="159"/>
        <end position="175"/>
    </location>
</feature>
<dbReference type="SUPFAM" id="SSF53756">
    <property type="entry name" value="UDP-Glycosyltransferase/glycogen phosphorylase"/>
    <property type="match status" value="1"/>
</dbReference>
<proteinExistence type="predicted"/>
<feature type="transmembrane region" description="Helical" evidence="1">
    <location>
        <begin position="360"/>
        <end position="377"/>
    </location>
</feature>
<protein>
    <recommendedName>
        <fullName evidence="4">Glycosyltransferase subfamily 4-like N-terminal domain-containing protein</fullName>
    </recommendedName>
</protein>
<dbReference type="EMBL" id="CP134851">
    <property type="protein sequence ID" value="WNL22583.1"/>
    <property type="molecule type" value="Genomic_DNA"/>
</dbReference>
<reference evidence="2" key="2">
    <citation type="submission" date="2023-09" db="EMBL/GenBank/DDBJ databases">
        <title>Characterization of Arcobacter Isolates from Retail Chicken Sold in Supermarkets in Tbilisi, Georgia.</title>
        <authorList>
            <person name="Matthias R."/>
            <person name="Zautner A.E."/>
        </authorList>
    </citation>
    <scope>NUCLEOTIDE SEQUENCE</scope>
    <source>
        <strain evidence="2">LEO 109</strain>
    </source>
</reference>
<evidence type="ECO:0000256" key="1">
    <source>
        <dbReference type="SAM" id="Phobius"/>
    </source>
</evidence>
<feature type="transmembrane region" description="Helical" evidence="1">
    <location>
        <begin position="383"/>
        <end position="405"/>
    </location>
</feature>
<feature type="transmembrane region" description="Helical" evidence="1">
    <location>
        <begin position="181"/>
        <end position="196"/>
    </location>
</feature>
<evidence type="ECO:0000313" key="3">
    <source>
        <dbReference type="EMBL" id="WNL22583.1"/>
    </source>
</evidence>
<keyword evidence="1" id="KW-0472">Membrane</keyword>
<dbReference type="EMBL" id="CP134844">
    <property type="protein sequence ID" value="WNL11558.1"/>
    <property type="molecule type" value="Genomic_DNA"/>
</dbReference>
<organism evidence="3">
    <name type="scientific">Arcobacter sp. AZ-2023</name>
    <dbReference type="NCBI Taxonomy" id="3074453"/>
    <lineage>
        <taxon>Bacteria</taxon>
        <taxon>Pseudomonadati</taxon>
        <taxon>Campylobacterota</taxon>
        <taxon>Epsilonproteobacteria</taxon>
        <taxon>Campylobacterales</taxon>
        <taxon>Arcobacteraceae</taxon>
        <taxon>Arcobacter</taxon>
    </lineage>
</organism>
<feature type="transmembrane region" description="Helical" evidence="1">
    <location>
        <begin position="65"/>
        <end position="82"/>
    </location>
</feature>
<gene>
    <name evidence="2" type="ORF">RJG52_06395</name>
    <name evidence="3" type="ORF">RJG55_06400</name>
</gene>
<keyword evidence="1" id="KW-1133">Transmembrane helix</keyword>
<feature type="transmembrane region" description="Helical" evidence="1">
    <location>
        <begin position="29"/>
        <end position="45"/>
    </location>
</feature>
<feature type="transmembrane region" description="Helical" evidence="1">
    <location>
        <begin position="6"/>
        <end position="22"/>
    </location>
</feature>
<dbReference type="Gene3D" id="3.40.50.2000">
    <property type="entry name" value="Glycogen Phosphorylase B"/>
    <property type="match status" value="2"/>
</dbReference>
<feature type="transmembrane region" description="Helical" evidence="1">
    <location>
        <begin position="133"/>
        <end position="152"/>
    </location>
</feature>
<feature type="transmembrane region" description="Helical" evidence="1">
    <location>
        <begin position="208"/>
        <end position="227"/>
    </location>
</feature>
<evidence type="ECO:0000313" key="2">
    <source>
        <dbReference type="EMBL" id="WNL11558.1"/>
    </source>
</evidence>
<dbReference type="AlphaFoldDB" id="A0AA96DBI7"/>
<name>A0AA96DBI7_9BACT</name>
<feature type="transmembrane region" description="Helical" evidence="1">
    <location>
        <begin position="247"/>
        <end position="268"/>
    </location>
</feature>
<evidence type="ECO:0008006" key="4">
    <source>
        <dbReference type="Google" id="ProtNLM"/>
    </source>
</evidence>